<dbReference type="SUPFAM" id="SSF55729">
    <property type="entry name" value="Acyl-CoA N-acyltransferases (Nat)"/>
    <property type="match status" value="1"/>
</dbReference>
<dbReference type="InterPro" id="IPR050832">
    <property type="entry name" value="Bact_Acetyltransf"/>
</dbReference>
<dbReference type="EMBL" id="JAXQPW010000001">
    <property type="protein sequence ID" value="MDZ5660863.1"/>
    <property type="molecule type" value="Genomic_DNA"/>
</dbReference>
<dbReference type="PANTHER" id="PTHR43877">
    <property type="entry name" value="AMINOALKYLPHOSPHONATE N-ACETYLTRANSFERASE-RELATED-RELATED"/>
    <property type="match status" value="1"/>
</dbReference>
<keyword evidence="1" id="KW-0808">Transferase</keyword>
<proteinExistence type="predicted"/>
<evidence type="ECO:0000313" key="4">
    <source>
        <dbReference type="EMBL" id="MDZ5660863.1"/>
    </source>
</evidence>
<accession>A0ABU5K7P6</accession>
<dbReference type="Gene3D" id="3.40.630.30">
    <property type="match status" value="1"/>
</dbReference>
<dbReference type="InterPro" id="IPR016181">
    <property type="entry name" value="Acyl_CoA_acyltransferase"/>
</dbReference>
<keyword evidence="5" id="KW-1185">Reference proteome</keyword>
<dbReference type="PROSITE" id="PS51186">
    <property type="entry name" value="GNAT"/>
    <property type="match status" value="1"/>
</dbReference>
<evidence type="ECO:0000256" key="2">
    <source>
        <dbReference type="ARBA" id="ARBA00023315"/>
    </source>
</evidence>
<organism evidence="4 5">
    <name type="scientific">Nocardioides renjunii</name>
    <dbReference type="NCBI Taxonomy" id="3095075"/>
    <lineage>
        <taxon>Bacteria</taxon>
        <taxon>Bacillati</taxon>
        <taxon>Actinomycetota</taxon>
        <taxon>Actinomycetes</taxon>
        <taxon>Propionibacteriales</taxon>
        <taxon>Nocardioidaceae</taxon>
        <taxon>Nocardioides</taxon>
    </lineage>
</organism>
<sequence length="169" mass="18032">MRHHVEVSLPATLELSDRSVTLRRATAGDLSAVVALLSDDPLGATRDGPTVDGGLTPYVIAFEAIDADPAQLLVVAEAEGRVVATMQLSFIPGLSRRGALRAQVEGVRVHADLRGSGLGRAMLTWAVDEARTRGCALVQLTSDKQRTRAHGFYDELGFVASHEGFKLSL</sequence>
<dbReference type="Proteomes" id="UP001291999">
    <property type="component" value="Unassembled WGS sequence"/>
</dbReference>
<name>A0ABU5K7P6_9ACTN</name>
<evidence type="ECO:0000256" key="1">
    <source>
        <dbReference type="ARBA" id="ARBA00022679"/>
    </source>
</evidence>
<keyword evidence="2" id="KW-0012">Acyltransferase</keyword>
<dbReference type="CDD" id="cd04301">
    <property type="entry name" value="NAT_SF"/>
    <property type="match status" value="1"/>
</dbReference>
<reference evidence="4 5" key="1">
    <citation type="submission" date="2023-11" db="EMBL/GenBank/DDBJ databases">
        <title>Novel species in genus Nocardioides.</title>
        <authorList>
            <person name="Zhou H."/>
        </authorList>
    </citation>
    <scope>NUCLEOTIDE SEQUENCE [LARGE SCALE GENOMIC DNA]</scope>
    <source>
        <strain evidence="4 5">S-58</strain>
    </source>
</reference>
<protein>
    <submittedName>
        <fullName evidence="4">GNAT family N-acetyltransferase</fullName>
    </submittedName>
</protein>
<dbReference type="RefSeq" id="WP_322423266.1">
    <property type="nucleotide sequence ID" value="NZ_JAXQPW010000001.1"/>
</dbReference>
<gene>
    <name evidence="4" type="ORF">SFC79_03715</name>
</gene>
<feature type="domain" description="N-acetyltransferase" evidence="3">
    <location>
        <begin position="20"/>
        <end position="169"/>
    </location>
</feature>
<evidence type="ECO:0000259" key="3">
    <source>
        <dbReference type="PROSITE" id="PS51186"/>
    </source>
</evidence>
<comment type="caution">
    <text evidence="4">The sequence shown here is derived from an EMBL/GenBank/DDBJ whole genome shotgun (WGS) entry which is preliminary data.</text>
</comment>
<dbReference type="Pfam" id="PF00583">
    <property type="entry name" value="Acetyltransf_1"/>
    <property type="match status" value="1"/>
</dbReference>
<dbReference type="InterPro" id="IPR000182">
    <property type="entry name" value="GNAT_dom"/>
</dbReference>
<evidence type="ECO:0000313" key="5">
    <source>
        <dbReference type="Proteomes" id="UP001291999"/>
    </source>
</evidence>